<proteinExistence type="predicted"/>
<accession>A0A852V905</accession>
<dbReference type="AlphaFoldDB" id="A0A852V905"/>
<protein>
    <submittedName>
        <fullName evidence="2">Uncharacterized protein</fullName>
    </submittedName>
</protein>
<feature type="region of interest" description="Disordered" evidence="1">
    <location>
        <begin position="1"/>
        <end position="41"/>
    </location>
</feature>
<organism evidence="2 3">
    <name type="scientific">Streptosporangium sandarakinum</name>
    <dbReference type="NCBI Taxonomy" id="1260955"/>
    <lineage>
        <taxon>Bacteria</taxon>
        <taxon>Bacillati</taxon>
        <taxon>Actinomycetota</taxon>
        <taxon>Actinomycetes</taxon>
        <taxon>Streptosporangiales</taxon>
        <taxon>Streptosporangiaceae</taxon>
        <taxon>Streptosporangium</taxon>
    </lineage>
</organism>
<gene>
    <name evidence="2" type="ORF">HDA43_006812</name>
</gene>
<dbReference type="EMBL" id="JACCCO010000004">
    <property type="protein sequence ID" value="NYF44570.1"/>
    <property type="molecule type" value="Genomic_DNA"/>
</dbReference>
<evidence type="ECO:0000256" key="1">
    <source>
        <dbReference type="SAM" id="MobiDB-lite"/>
    </source>
</evidence>
<dbReference type="RefSeq" id="WP_179829000.1">
    <property type="nucleotide sequence ID" value="NZ_JACCCO010000004.1"/>
</dbReference>
<sequence length="137" mass="15489">MTTDPFDMDFPIGEHDQAQMDERDPRSGHEAEDAAEQSRASRYLEALGAEERARREQINYVEQYSLTPRSWAERKEHLAVGECPVCGNRSLVGSHCDDEQYDETIIGHCIVCSYERTVGVADVAASDIQLQRAIDRD</sequence>
<evidence type="ECO:0000313" key="2">
    <source>
        <dbReference type="EMBL" id="NYF44570.1"/>
    </source>
</evidence>
<feature type="compositionally biased region" description="Basic and acidic residues" evidence="1">
    <location>
        <begin position="12"/>
        <end position="32"/>
    </location>
</feature>
<keyword evidence="3" id="KW-1185">Reference proteome</keyword>
<dbReference type="Proteomes" id="UP000576393">
    <property type="component" value="Unassembled WGS sequence"/>
</dbReference>
<name>A0A852V905_9ACTN</name>
<comment type="caution">
    <text evidence="2">The sequence shown here is derived from an EMBL/GenBank/DDBJ whole genome shotgun (WGS) entry which is preliminary data.</text>
</comment>
<reference evidence="2 3" key="1">
    <citation type="submission" date="2020-07" db="EMBL/GenBank/DDBJ databases">
        <title>Sequencing the genomes of 1000 actinobacteria strains.</title>
        <authorList>
            <person name="Klenk H.-P."/>
        </authorList>
    </citation>
    <scope>NUCLEOTIDE SEQUENCE [LARGE SCALE GENOMIC DNA]</scope>
    <source>
        <strain evidence="2 3">DSM 45763</strain>
    </source>
</reference>
<evidence type="ECO:0000313" key="3">
    <source>
        <dbReference type="Proteomes" id="UP000576393"/>
    </source>
</evidence>